<keyword evidence="5" id="KW-0472">Membrane</keyword>
<name>A0AAW7XA16_9GAMM</name>
<evidence type="ECO:0000313" key="8">
    <source>
        <dbReference type="Proteomes" id="UP001169760"/>
    </source>
</evidence>
<gene>
    <name evidence="7" type="ORF">Q4521_14810</name>
</gene>
<feature type="transmembrane region" description="Helical" evidence="5">
    <location>
        <begin position="62"/>
        <end position="84"/>
    </location>
</feature>
<evidence type="ECO:0000256" key="4">
    <source>
        <dbReference type="SAM" id="MobiDB-lite"/>
    </source>
</evidence>
<dbReference type="SUPFAM" id="SSF46689">
    <property type="entry name" value="Homeodomain-like"/>
    <property type="match status" value="1"/>
</dbReference>
<dbReference type="PANTHER" id="PTHR43280:SF29">
    <property type="entry name" value="ARAC-FAMILY TRANSCRIPTIONAL REGULATOR"/>
    <property type="match status" value="1"/>
</dbReference>
<dbReference type="PRINTS" id="PR00032">
    <property type="entry name" value="HTHARAC"/>
</dbReference>
<dbReference type="PROSITE" id="PS00041">
    <property type="entry name" value="HTH_ARAC_FAMILY_1"/>
    <property type="match status" value="1"/>
</dbReference>
<evidence type="ECO:0000256" key="5">
    <source>
        <dbReference type="SAM" id="Phobius"/>
    </source>
</evidence>
<dbReference type="InterPro" id="IPR020449">
    <property type="entry name" value="Tscrpt_reg_AraC-type_HTH"/>
</dbReference>
<dbReference type="Pfam" id="PF12833">
    <property type="entry name" value="HTH_18"/>
    <property type="match status" value="1"/>
</dbReference>
<feature type="transmembrane region" description="Helical" evidence="5">
    <location>
        <begin position="181"/>
        <end position="201"/>
    </location>
</feature>
<keyword evidence="5" id="KW-0812">Transmembrane</keyword>
<dbReference type="GO" id="GO:0043565">
    <property type="term" value="F:sequence-specific DNA binding"/>
    <property type="evidence" value="ECO:0007669"/>
    <property type="project" value="InterPro"/>
</dbReference>
<keyword evidence="1" id="KW-0805">Transcription regulation</keyword>
<sequence length="393" mass="43784">MNTLQLSIYAMALGLCAFTGLLAWRASFRNRYFLVFMTLLVLMLGCDWLMHHPSTPLKNLWLVILMASALLVGPCALLLANSVGNADLHINWRRHAVLVVAAWLLLTPLATSIHFGTEFVNANAPATKAYAFFIHTGMSLTVGLFLLQTLWVLRTCYALLQRRNVQNKWLFSELDDPGLNLLRILVLAIVINAVVSIAKVLYCALLDGVYMPINIVISGIHLLMAIFLASSYISLIVGAQGKAEAIRETLFKPEAHTPTQSDTTASKKYEPSSNSNNRTTAELTEKQQALLKQIKAAMDVEHLYKMPSLSLRDLCDHLNESPHNISQVINESDLGNFYDMVNSRRVALASQLLQQHPQRTVLDIAFDCGFNSKSSFNSVFKRYTGVTPSQFRA</sequence>
<dbReference type="EMBL" id="JAUOPB010000011">
    <property type="protein sequence ID" value="MDO6423751.1"/>
    <property type="molecule type" value="Genomic_DNA"/>
</dbReference>
<evidence type="ECO:0000256" key="2">
    <source>
        <dbReference type="ARBA" id="ARBA00023125"/>
    </source>
</evidence>
<dbReference type="Gene3D" id="1.10.10.60">
    <property type="entry name" value="Homeodomain-like"/>
    <property type="match status" value="1"/>
</dbReference>
<keyword evidence="3" id="KW-0804">Transcription</keyword>
<evidence type="ECO:0000256" key="1">
    <source>
        <dbReference type="ARBA" id="ARBA00023015"/>
    </source>
</evidence>
<proteinExistence type="predicted"/>
<reference evidence="7" key="1">
    <citation type="submission" date="2023-07" db="EMBL/GenBank/DDBJ databases">
        <title>Genome content predicts the carbon catabolic preferences of heterotrophic bacteria.</title>
        <authorList>
            <person name="Gralka M."/>
        </authorList>
    </citation>
    <scope>NUCLEOTIDE SEQUENCE</scope>
    <source>
        <strain evidence="7">I3M17_2</strain>
    </source>
</reference>
<organism evidence="7 8">
    <name type="scientific">Saccharophagus degradans</name>
    <dbReference type="NCBI Taxonomy" id="86304"/>
    <lineage>
        <taxon>Bacteria</taxon>
        <taxon>Pseudomonadati</taxon>
        <taxon>Pseudomonadota</taxon>
        <taxon>Gammaproteobacteria</taxon>
        <taxon>Cellvibrionales</taxon>
        <taxon>Cellvibrionaceae</taxon>
        <taxon>Saccharophagus</taxon>
    </lineage>
</organism>
<feature type="transmembrane region" description="Helical" evidence="5">
    <location>
        <begin position="213"/>
        <end position="237"/>
    </location>
</feature>
<dbReference type="GO" id="GO:0003700">
    <property type="term" value="F:DNA-binding transcription factor activity"/>
    <property type="evidence" value="ECO:0007669"/>
    <property type="project" value="InterPro"/>
</dbReference>
<protein>
    <submittedName>
        <fullName evidence="7">Helix-turn-helix transcriptional regulator</fullName>
    </submittedName>
</protein>
<feature type="transmembrane region" description="Helical" evidence="5">
    <location>
        <begin position="6"/>
        <end position="24"/>
    </location>
</feature>
<keyword evidence="2" id="KW-0238">DNA-binding</keyword>
<feature type="transmembrane region" description="Helical" evidence="5">
    <location>
        <begin position="96"/>
        <end position="117"/>
    </location>
</feature>
<dbReference type="InterPro" id="IPR018060">
    <property type="entry name" value="HTH_AraC"/>
</dbReference>
<dbReference type="PROSITE" id="PS01124">
    <property type="entry name" value="HTH_ARAC_FAMILY_2"/>
    <property type="match status" value="1"/>
</dbReference>
<feature type="region of interest" description="Disordered" evidence="4">
    <location>
        <begin position="251"/>
        <end position="282"/>
    </location>
</feature>
<dbReference type="AlphaFoldDB" id="A0AAW7XA16"/>
<dbReference type="RefSeq" id="WP_303493326.1">
    <property type="nucleotide sequence ID" value="NZ_JAUOPB010000011.1"/>
</dbReference>
<comment type="caution">
    <text evidence="7">The sequence shown here is derived from an EMBL/GenBank/DDBJ whole genome shotgun (WGS) entry which is preliminary data.</text>
</comment>
<feature type="compositionally biased region" description="Polar residues" evidence="4">
    <location>
        <begin position="271"/>
        <end position="282"/>
    </location>
</feature>
<accession>A0AAW7XA16</accession>
<evidence type="ECO:0000256" key="3">
    <source>
        <dbReference type="ARBA" id="ARBA00023163"/>
    </source>
</evidence>
<feature type="transmembrane region" description="Helical" evidence="5">
    <location>
        <begin position="129"/>
        <end position="160"/>
    </location>
</feature>
<dbReference type="PANTHER" id="PTHR43280">
    <property type="entry name" value="ARAC-FAMILY TRANSCRIPTIONAL REGULATOR"/>
    <property type="match status" value="1"/>
</dbReference>
<dbReference type="InterPro" id="IPR009057">
    <property type="entry name" value="Homeodomain-like_sf"/>
</dbReference>
<feature type="domain" description="HTH araC/xylS-type" evidence="6">
    <location>
        <begin position="288"/>
        <end position="393"/>
    </location>
</feature>
<evidence type="ECO:0000313" key="7">
    <source>
        <dbReference type="EMBL" id="MDO6423751.1"/>
    </source>
</evidence>
<keyword evidence="5" id="KW-1133">Transmembrane helix</keyword>
<evidence type="ECO:0000259" key="6">
    <source>
        <dbReference type="PROSITE" id="PS01124"/>
    </source>
</evidence>
<feature type="transmembrane region" description="Helical" evidence="5">
    <location>
        <begin position="31"/>
        <end position="50"/>
    </location>
</feature>
<dbReference type="Proteomes" id="UP001169760">
    <property type="component" value="Unassembled WGS sequence"/>
</dbReference>
<dbReference type="InterPro" id="IPR018062">
    <property type="entry name" value="HTH_AraC-typ_CS"/>
</dbReference>
<dbReference type="SMART" id="SM00342">
    <property type="entry name" value="HTH_ARAC"/>
    <property type="match status" value="1"/>
</dbReference>